<accession>A0A414SQR3</accession>
<feature type="coiled-coil region" evidence="2">
    <location>
        <begin position="213"/>
        <end position="282"/>
    </location>
</feature>
<protein>
    <submittedName>
        <fullName evidence="3">Recombinase</fullName>
    </submittedName>
</protein>
<gene>
    <name evidence="3" type="ORF">DW265_13430</name>
</gene>
<evidence type="ECO:0000313" key="4">
    <source>
        <dbReference type="Proteomes" id="UP000284095"/>
    </source>
</evidence>
<dbReference type="GO" id="GO:0003677">
    <property type="term" value="F:DNA binding"/>
    <property type="evidence" value="ECO:0007669"/>
    <property type="project" value="InterPro"/>
</dbReference>
<comment type="similarity">
    <text evidence="1">Belongs to the plasmid mobilization pre family.</text>
</comment>
<evidence type="ECO:0000256" key="2">
    <source>
        <dbReference type="SAM" id="Coils"/>
    </source>
</evidence>
<keyword evidence="2" id="KW-0175">Coiled coil</keyword>
<organism evidence="3 4">
    <name type="scientific">Dorea longicatena</name>
    <dbReference type="NCBI Taxonomy" id="88431"/>
    <lineage>
        <taxon>Bacteria</taxon>
        <taxon>Bacillati</taxon>
        <taxon>Bacillota</taxon>
        <taxon>Clostridia</taxon>
        <taxon>Lachnospirales</taxon>
        <taxon>Lachnospiraceae</taxon>
        <taxon>Dorea</taxon>
    </lineage>
</organism>
<evidence type="ECO:0000256" key="1">
    <source>
        <dbReference type="ARBA" id="ARBA00010657"/>
    </source>
</evidence>
<dbReference type="AlphaFoldDB" id="A0A414SQR3"/>
<sequence>MTGKGSLNHNSRKFHAKNTDPKRTHWNVEYCNEDIKDVYHELFDEALKRYNDKQTRKDRKIDDYYEKIRSGKQEKLFHEVIIQIGDKDNMGSETVEGQLAAKVLDEYMKGFQERNPTLRVFAAHLHLDEATPHLHIDFIPYVTGSKRGLDTRVSLKQALSVLGFKGGTRMETELNQWVAAEKEQLASIMLEHGIEWEQKGTHEKHLSLLDFEKQERAKEVAALEEQKADLEEHNATMQEVNEKWLDHLKNIEQDISSAQESLKEADKKAERAKKNKAQYEKKLMEIAPMVKEMERFAEKYSADPEEVLPEAGTLETGKTYREKKAKPLIKKIVVVLRSVYRAYLDLSRKFSDMQKSYDRAWSKVNLLTARVEELWNENKVLREKLGDFNRVERALGRDTVEMIVQREKSLEEAQRIQNRERKRKIDREGR</sequence>
<dbReference type="InterPro" id="IPR001668">
    <property type="entry name" value="Mob_Pre"/>
</dbReference>
<evidence type="ECO:0000313" key="3">
    <source>
        <dbReference type="EMBL" id="RHG22770.1"/>
    </source>
</evidence>
<reference evidence="3 4" key="1">
    <citation type="submission" date="2018-08" db="EMBL/GenBank/DDBJ databases">
        <title>A genome reference for cultivated species of the human gut microbiota.</title>
        <authorList>
            <person name="Zou Y."/>
            <person name="Xue W."/>
            <person name="Luo G."/>
        </authorList>
    </citation>
    <scope>NUCLEOTIDE SEQUENCE [LARGE SCALE GENOMIC DNA]</scope>
    <source>
        <strain evidence="3 4">AM22-22</strain>
    </source>
</reference>
<dbReference type="EMBL" id="QRIC01000038">
    <property type="protein sequence ID" value="RHG22770.1"/>
    <property type="molecule type" value="Genomic_DNA"/>
</dbReference>
<keyword evidence="4" id="KW-1185">Reference proteome</keyword>
<comment type="caution">
    <text evidence="3">The sequence shown here is derived from an EMBL/GenBank/DDBJ whole genome shotgun (WGS) entry which is preliminary data.</text>
</comment>
<dbReference type="GO" id="GO:0006310">
    <property type="term" value="P:DNA recombination"/>
    <property type="evidence" value="ECO:0007669"/>
    <property type="project" value="InterPro"/>
</dbReference>
<name>A0A414SQR3_9FIRM</name>
<dbReference type="Gene3D" id="3.30.930.30">
    <property type="match status" value="1"/>
</dbReference>
<dbReference type="RefSeq" id="WP_118107798.1">
    <property type="nucleotide sequence ID" value="NZ_QRIC01000038.1"/>
</dbReference>
<proteinExistence type="inferred from homology"/>
<dbReference type="Pfam" id="PF01076">
    <property type="entry name" value="Mob_Pre"/>
    <property type="match status" value="1"/>
</dbReference>
<dbReference type="CDD" id="cd17242">
    <property type="entry name" value="MobM_relaxase"/>
    <property type="match status" value="1"/>
</dbReference>
<dbReference type="Proteomes" id="UP000284095">
    <property type="component" value="Unassembled WGS sequence"/>
</dbReference>